<organism evidence="2">
    <name type="scientific">human gut metagenome</name>
    <dbReference type="NCBI Taxonomy" id="408170"/>
    <lineage>
        <taxon>unclassified sequences</taxon>
        <taxon>metagenomes</taxon>
        <taxon>organismal metagenomes</taxon>
    </lineage>
</organism>
<feature type="non-terminal residue" evidence="2">
    <location>
        <position position="29"/>
    </location>
</feature>
<sequence>MSTTDTSAPAASGGRDQDFLAPAARLRGA</sequence>
<feature type="region of interest" description="Disordered" evidence="1">
    <location>
        <begin position="1"/>
        <end position="29"/>
    </location>
</feature>
<accession>W1YW21</accession>
<proteinExistence type="predicted"/>
<name>W1YW21_9ZZZZ</name>
<evidence type="ECO:0000313" key="2">
    <source>
        <dbReference type="EMBL" id="ETJ45369.1"/>
    </source>
</evidence>
<evidence type="ECO:0000256" key="1">
    <source>
        <dbReference type="SAM" id="MobiDB-lite"/>
    </source>
</evidence>
<comment type="caution">
    <text evidence="2">The sequence shown here is derived from an EMBL/GenBank/DDBJ whole genome shotgun (WGS) entry which is preliminary data.</text>
</comment>
<protein>
    <submittedName>
        <fullName evidence="2">Uncharacterized protein</fullName>
    </submittedName>
</protein>
<dbReference type="EMBL" id="AZMM01000630">
    <property type="protein sequence ID" value="ETJ45369.1"/>
    <property type="molecule type" value="Genomic_DNA"/>
</dbReference>
<gene>
    <name evidence="2" type="ORF">Q604_UNBC00630G0002</name>
</gene>
<dbReference type="AlphaFoldDB" id="W1YW21"/>
<reference evidence="2" key="1">
    <citation type="submission" date="2013-12" db="EMBL/GenBank/DDBJ databases">
        <title>A Varibaculum cambriense genome reconstructed from a premature infant gut community with otherwise low bacterial novelty that shifts toward anaerobic metabolism during the third week of life.</title>
        <authorList>
            <person name="Brown C.T."/>
            <person name="Sharon I."/>
            <person name="Thomas B.C."/>
            <person name="Castelle C.J."/>
            <person name="Morowitz M.J."/>
            <person name="Banfield J.F."/>
        </authorList>
    </citation>
    <scope>NUCLEOTIDE SEQUENCE</scope>
</reference>